<sequence length="82" mass="9005">MVQRGYTNYTALHGHATGPGWGSLCAVDLGERVKIDEPAEELDICMEPYEPPTELPTTVADVEVIKNFRFDPLAAMDEPGDL</sequence>
<protein>
    <submittedName>
        <fullName evidence="1">Uncharacterized protein</fullName>
    </submittedName>
</protein>
<evidence type="ECO:0000313" key="2">
    <source>
        <dbReference type="Proteomes" id="UP000736787"/>
    </source>
</evidence>
<comment type="caution">
    <text evidence="1">The sequence shown here is derived from an EMBL/GenBank/DDBJ whole genome shotgun (WGS) entry which is preliminary data.</text>
</comment>
<proteinExistence type="predicted"/>
<dbReference type="Proteomes" id="UP000736787">
    <property type="component" value="Unassembled WGS sequence"/>
</dbReference>
<organism evidence="1 2">
    <name type="scientific">Phytophthora cactorum</name>
    <dbReference type="NCBI Taxonomy" id="29920"/>
    <lineage>
        <taxon>Eukaryota</taxon>
        <taxon>Sar</taxon>
        <taxon>Stramenopiles</taxon>
        <taxon>Oomycota</taxon>
        <taxon>Peronosporomycetes</taxon>
        <taxon>Peronosporales</taxon>
        <taxon>Peronosporaceae</taxon>
        <taxon>Phytophthora</taxon>
    </lineage>
</organism>
<dbReference type="VEuPathDB" id="FungiDB:PC110_g11135"/>
<dbReference type="AlphaFoldDB" id="A0A8T1CFG5"/>
<gene>
    <name evidence="1" type="ORF">PC117_g15996</name>
</gene>
<evidence type="ECO:0000313" key="1">
    <source>
        <dbReference type="EMBL" id="KAG2922335.1"/>
    </source>
</evidence>
<name>A0A8T1CFG5_9STRA</name>
<accession>A0A8T1CFG5</accession>
<dbReference type="EMBL" id="RCMK01000553">
    <property type="protein sequence ID" value="KAG2922335.1"/>
    <property type="molecule type" value="Genomic_DNA"/>
</dbReference>
<reference evidence="1" key="1">
    <citation type="submission" date="2018-10" db="EMBL/GenBank/DDBJ databases">
        <title>Effector identification in a new, highly contiguous assembly of the strawberry crown rot pathogen Phytophthora cactorum.</title>
        <authorList>
            <person name="Armitage A.D."/>
            <person name="Nellist C.F."/>
            <person name="Bates H."/>
            <person name="Vickerstaff R.J."/>
            <person name="Harrison R.J."/>
        </authorList>
    </citation>
    <scope>NUCLEOTIDE SEQUENCE</scope>
    <source>
        <strain evidence="1">4040</strain>
    </source>
</reference>